<organism evidence="1 2">
    <name type="scientific">Aspergillus parasiticus</name>
    <dbReference type="NCBI Taxonomy" id="5067"/>
    <lineage>
        <taxon>Eukaryota</taxon>
        <taxon>Fungi</taxon>
        <taxon>Dikarya</taxon>
        <taxon>Ascomycota</taxon>
        <taxon>Pezizomycotina</taxon>
        <taxon>Eurotiomycetes</taxon>
        <taxon>Eurotiomycetidae</taxon>
        <taxon>Eurotiales</taxon>
        <taxon>Aspergillaceae</taxon>
        <taxon>Aspergillus</taxon>
        <taxon>Aspergillus subgen. Circumdati</taxon>
    </lineage>
</organism>
<evidence type="ECO:0000313" key="2">
    <source>
        <dbReference type="Proteomes" id="UP000326532"/>
    </source>
</evidence>
<reference evidence="1 2" key="1">
    <citation type="submission" date="2019-04" db="EMBL/GenBank/DDBJ databases">
        <title>Fungal friends and foes A comparative genomics study of 23 Aspergillus species from section Flavi.</title>
        <authorList>
            <consortium name="DOE Joint Genome Institute"/>
            <person name="Kjaerbolling I."/>
            <person name="Vesth T.C."/>
            <person name="Frisvad J.C."/>
            <person name="Nybo J.L."/>
            <person name="Theobald S."/>
            <person name="Kildgaard S."/>
            <person name="Petersen T.I."/>
            <person name="Kuo A."/>
            <person name="Sato A."/>
            <person name="Lyhne E.K."/>
            <person name="Kogle M.E."/>
            <person name="Wiebenga A."/>
            <person name="Kun R.S."/>
            <person name="Lubbers R.J."/>
            <person name="Makela M.R."/>
            <person name="Barry K."/>
            <person name="Chovatia M."/>
            <person name="Clum A."/>
            <person name="Daum C."/>
            <person name="Haridas S."/>
            <person name="He G."/>
            <person name="LaButti K."/>
            <person name="Lipzen A."/>
            <person name="Mondo S."/>
            <person name="Pangilinan J."/>
            <person name="Riley R."/>
            <person name="Salamov A."/>
            <person name="Simmons B.A."/>
            <person name="Magnuson J.K."/>
            <person name="Henrissat B."/>
            <person name="Mortensen U.H."/>
            <person name="Larsen T.O."/>
            <person name="De vries R.P."/>
            <person name="Grigoriev I.V."/>
            <person name="Machida M."/>
            <person name="Baker S.E."/>
            <person name="Andersen M.R."/>
        </authorList>
    </citation>
    <scope>NUCLEOTIDE SEQUENCE [LARGE SCALE GENOMIC DNA]</scope>
    <source>
        <strain evidence="1 2">CBS 117618</strain>
    </source>
</reference>
<dbReference type="AlphaFoldDB" id="A0A5N6DJW4"/>
<evidence type="ECO:0000313" key="1">
    <source>
        <dbReference type="EMBL" id="KAB8205327.1"/>
    </source>
</evidence>
<dbReference type="EMBL" id="ML734971">
    <property type="protein sequence ID" value="KAB8205327.1"/>
    <property type="molecule type" value="Genomic_DNA"/>
</dbReference>
<protein>
    <submittedName>
        <fullName evidence="1">Uncharacterized protein</fullName>
    </submittedName>
</protein>
<sequence>MQCDELIILFSAALSGLLKLESLKVCRKKGPHTDIHNRWKLNQGKRKEKLKSIMRPLAEWFVQLYLQCRVSTNTTAYQQ</sequence>
<proteinExistence type="predicted"/>
<gene>
    <name evidence="1" type="ORF">BDV34DRAFT_100869</name>
</gene>
<name>A0A5N6DJW4_ASPPA</name>
<accession>A0A5N6DJW4</accession>
<dbReference type="Proteomes" id="UP000326532">
    <property type="component" value="Unassembled WGS sequence"/>
</dbReference>
<dbReference type="VEuPathDB" id="FungiDB:BDV34DRAFT_100869"/>
<keyword evidence="2" id="KW-1185">Reference proteome</keyword>